<protein>
    <recommendedName>
        <fullName evidence="2">histidine kinase</fullName>
        <ecNumber evidence="2">2.7.13.3</ecNumber>
    </recommendedName>
</protein>
<dbReference type="Proteomes" id="UP001301653">
    <property type="component" value="Unassembled WGS sequence"/>
</dbReference>
<dbReference type="InterPro" id="IPR003594">
    <property type="entry name" value="HATPase_dom"/>
</dbReference>
<dbReference type="SUPFAM" id="SSF47384">
    <property type="entry name" value="Homodimeric domain of signal transducing histidine kinase"/>
    <property type="match status" value="1"/>
</dbReference>
<keyword evidence="3 6" id="KW-0597">Phosphoprotein</keyword>
<name>A0ABU5V602_9GAMM</name>
<keyword evidence="4" id="KW-0808">Transferase</keyword>
<dbReference type="InterPro" id="IPR036890">
    <property type="entry name" value="HATPase_C_sf"/>
</dbReference>
<dbReference type="InterPro" id="IPR036097">
    <property type="entry name" value="HisK_dim/P_sf"/>
</dbReference>
<dbReference type="SUPFAM" id="SSF63829">
    <property type="entry name" value="Calcium-dependent phosphotriesterase"/>
    <property type="match status" value="2"/>
</dbReference>
<dbReference type="SUPFAM" id="SSF101898">
    <property type="entry name" value="NHL repeat"/>
    <property type="match status" value="1"/>
</dbReference>
<comment type="caution">
    <text evidence="11">The sequence shown here is derived from an EMBL/GenBank/DDBJ whole genome shotgun (WGS) entry which is preliminary data.</text>
</comment>
<dbReference type="Gene3D" id="2.130.10.10">
    <property type="entry name" value="YVTN repeat-like/Quinoprotein amine dehydrogenase"/>
    <property type="match status" value="4"/>
</dbReference>
<dbReference type="EC" id="2.7.13.3" evidence="2"/>
<evidence type="ECO:0000313" key="12">
    <source>
        <dbReference type="Proteomes" id="UP001301653"/>
    </source>
</evidence>
<dbReference type="InterPro" id="IPR015943">
    <property type="entry name" value="WD40/YVTN_repeat-like_dom_sf"/>
</dbReference>
<dbReference type="InterPro" id="IPR001789">
    <property type="entry name" value="Sig_transdc_resp-reg_receiver"/>
</dbReference>
<evidence type="ECO:0000256" key="4">
    <source>
        <dbReference type="ARBA" id="ARBA00022679"/>
    </source>
</evidence>
<dbReference type="Gene3D" id="1.10.287.130">
    <property type="match status" value="1"/>
</dbReference>
<dbReference type="GO" id="GO:0005524">
    <property type="term" value="F:ATP binding"/>
    <property type="evidence" value="ECO:0007669"/>
    <property type="project" value="UniProtKB-KW"/>
</dbReference>
<keyword evidence="5" id="KW-0418">Kinase</keyword>
<dbReference type="InterPro" id="IPR004358">
    <property type="entry name" value="Sig_transdc_His_kin-like_C"/>
</dbReference>
<dbReference type="InterPro" id="IPR013783">
    <property type="entry name" value="Ig-like_fold"/>
</dbReference>
<dbReference type="SMART" id="SM00388">
    <property type="entry name" value="HisKA"/>
    <property type="match status" value="1"/>
</dbReference>
<keyword evidence="11" id="KW-0067">ATP-binding</keyword>
<keyword evidence="7" id="KW-1133">Transmembrane helix</keyword>
<keyword evidence="7" id="KW-0812">Transmembrane</keyword>
<evidence type="ECO:0000256" key="5">
    <source>
        <dbReference type="ARBA" id="ARBA00022777"/>
    </source>
</evidence>
<comment type="catalytic activity">
    <reaction evidence="1">
        <text>ATP + protein L-histidine = ADP + protein N-phospho-L-histidine.</text>
        <dbReference type="EC" id="2.7.13.3"/>
    </reaction>
</comment>
<dbReference type="Pfam" id="PF07494">
    <property type="entry name" value="Reg_prop"/>
    <property type="match status" value="2"/>
</dbReference>
<evidence type="ECO:0000256" key="7">
    <source>
        <dbReference type="SAM" id="Phobius"/>
    </source>
</evidence>
<accession>A0ABU5V602</accession>
<dbReference type="InterPro" id="IPR005467">
    <property type="entry name" value="His_kinase_dom"/>
</dbReference>
<dbReference type="SMART" id="SM00448">
    <property type="entry name" value="REC"/>
    <property type="match status" value="1"/>
</dbReference>
<feature type="chain" id="PRO_5046512028" description="histidine kinase" evidence="8">
    <location>
        <begin position="24"/>
        <end position="1191"/>
    </location>
</feature>
<dbReference type="Gene3D" id="2.60.40.10">
    <property type="entry name" value="Immunoglobulins"/>
    <property type="match status" value="1"/>
</dbReference>
<sequence>MKRFLGITGLALLLWLAVAPAMAAVLAETPNMRRLGVAEGLPSRMVLALAQDRQGYVWAATDDGLARYDGHQLRVWRQDPDDPDSLPGNVLETLLIDPQDRVWLGANGAGLIMLDAQRKAFQRFQAVEERCTEQVWALASVEGEMWVGSSGTGICRLHADGRVTQYRHVPGDPHSLPDDTIYSLLLGKDGALWIGTADGLARRAPGSEQFTRIVAPLLAGKTIIRMSADRDGGFWAGTESGLFRVLDNGLVFPAPWPQAQQSRAAVLLHDRDGGYWMGTSNGLYRGDGKQLTLLAGGRGSDFLTEHSGVLDLLQDHEGGVWTALLTQGLAYLRPDWKRFSTVSRLDGKPLESLYMRSGAADGDGFLVGGAHGVYRLDGSGQLQQLADEARLGVGGIWSVLRGADGQVWAGRAGSLVLFRPEGQGRRVVDLGVGSDPQFRADLMRRAADGSVWLSIIGYGLQHRAANGELLATYPAGASPGLPDKLVEQLLIDRNGTVWLTGAAGVLYFDGTRFITLQGVSRGGVYDIAFVPDGTVWLARDGALEHYRREGDRLVLQQRLGNAEGVPAVMMGGLVLGCSGQLWATTPRGLLLWQPGARRVRLLGGADGLPDAEFSPRPPAMGGCDAALAVQASGLVVFNPDQVAQPLPASKLVIGSVHVRRDDAVSEQALSGEVIHLGAGDRDLRVQARLMSFADLASHRFRFRVEGYDQNWVEVSAEGERVLSRLPPGHYRLEVQGAAGDSGWTPVQALTVEVASPWWLSGTAIAAWVAVMALLVSAALLAYRRRVRRRSAWQLALHKQELAEQASLAKTRFLATLGHEVRTPMTGVLGMSELLLDTDLDPRQRRYAGAIQQAGSHLLRLLNDALDLARVESGKLELDNQPFNFSKVLEEVVALMAPMAERRGLAFEYAPGFDGTVEVTGDAMRLRQIVMNLLSNAIKFTEQGKVRLEVALLPDNTGLRLTVSDTGPGINDEQQARLFQRFEQADGWRTASRYGGSGLGLAICQELAAAMGGNIRVSSRLGEGASFQVELPLHWVQGVQAPQEGDAEAAAGSEPLRILLVEDDPTVAQVIAGLLRARGHTVVHAPHGLAALGEVAEQAFDIGLFDLDLPALDGMALARQLRASGHLFPLIAVTARSDGQAEQLAAAAGMEGFLRKPVTGQLLATTITQVLLRSRAQRGGGPALAGLPMHEE</sequence>
<evidence type="ECO:0000313" key="11">
    <source>
        <dbReference type="EMBL" id="MEA5668788.1"/>
    </source>
</evidence>
<dbReference type="PANTHER" id="PTHR43047:SF72">
    <property type="entry name" value="OSMOSENSING HISTIDINE PROTEIN KINASE SLN1"/>
    <property type="match status" value="1"/>
</dbReference>
<dbReference type="Pfam" id="PF00512">
    <property type="entry name" value="HisKA"/>
    <property type="match status" value="1"/>
</dbReference>
<evidence type="ECO:0000256" key="2">
    <source>
        <dbReference type="ARBA" id="ARBA00012438"/>
    </source>
</evidence>
<feature type="domain" description="Histidine kinase" evidence="9">
    <location>
        <begin position="815"/>
        <end position="1034"/>
    </location>
</feature>
<dbReference type="PROSITE" id="PS50109">
    <property type="entry name" value="HIS_KIN"/>
    <property type="match status" value="1"/>
</dbReference>
<dbReference type="InterPro" id="IPR011006">
    <property type="entry name" value="CheY-like_superfamily"/>
</dbReference>
<dbReference type="Gene3D" id="3.40.50.2300">
    <property type="match status" value="1"/>
</dbReference>
<feature type="signal peptide" evidence="8">
    <location>
        <begin position="1"/>
        <end position="23"/>
    </location>
</feature>
<dbReference type="InterPro" id="IPR003661">
    <property type="entry name" value="HisK_dim/P_dom"/>
</dbReference>
<keyword evidence="11" id="KW-0547">Nucleotide-binding</keyword>
<evidence type="ECO:0000259" key="10">
    <source>
        <dbReference type="PROSITE" id="PS50110"/>
    </source>
</evidence>
<dbReference type="Gene3D" id="3.30.565.10">
    <property type="entry name" value="Histidine kinase-like ATPase, C-terminal domain"/>
    <property type="match status" value="1"/>
</dbReference>
<feature type="transmembrane region" description="Helical" evidence="7">
    <location>
        <begin position="757"/>
        <end position="782"/>
    </location>
</feature>
<gene>
    <name evidence="11" type="ORF">VA603_14670</name>
</gene>
<dbReference type="CDD" id="cd16922">
    <property type="entry name" value="HATPase_EvgS-ArcB-TorS-like"/>
    <property type="match status" value="1"/>
</dbReference>
<dbReference type="SUPFAM" id="SSF52172">
    <property type="entry name" value="CheY-like"/>
    <property type="match status" value="1"/>
</dbReference>
<evidence type="ECO:0000256" key="8">
    <source>
        <dbReference type="SAM" id="SignalP"/>
    </source>
</evidence>
<feature type="domain" description="Response regulatory" evidence="10">
    <location>
        <begin position="1056"/>
        <end position="1170"/>
    </location>
</feature>
<dbReference type="CDD" id="cd00082">
    <property type="entry name" value="HisKA"/>
    <property type="match status" value="1"/>
</dbReference>
<reference evidence="11 12" key="1">
    <citation type="submission" date="2023-12" db="EMBL/GenBank/DDBJ databases">
        <title>Stenotrophomonas guangdongensis sp. nov., isolated from wilted pepper plants (Capsicum annuum).</title>
        <authorList>
            <person name="Qiu M."/>
            <person name="Li Y."/>
            <person name="Liu Q."/>
            <person name="Zhang X."/>
            <person name="Huang Y."/>
            <person name="Guo R."/>
            <person name="Hu M."/>
            <person name="Zhou J."/>
            <person name="Zhou X."/>
        </authorList>
    </citation>
    <scope>NUCLEOTIDE SEQUENCE [LARGE SCALE GENOMIC DNA]</scope>
    <source>
        <strain evidence="11 12">MH1</strain>
    </source>
</reference>
<dbReference type="Pfam" id="PF07495">
    <property type="entry name" value="Y_Y_Y"/>
    <property type="match status" value="1"/>
</dbReference>
<evidence type="ECO:0000256" key="1">
    <source>
        <dbReference type="ARBA" id="ARBA00000085"/>
    </source>
</evidence>
<dbReference type="SUPFAM" id="SSF55874">
    <property type="entry name" value="ATPase domain of HSP90 chaperone/DNA topoisomerase II/histidine kinase"/>
    <property type="match status" value="1"/>
</dbReference>
<dbReference type="InterPro" id="IPR011110">
    <property type="entry name" value="Reg_prop"/>
</dbReference>
<dbReference type="CDD" id="cd17546">
    <property type="entry name" value="REC_hyHK_CKI1_RcsC-like"/>
    <property type="match status" value="1"/>
</dbReference>
<evidence type="ECO:0000256" key="6">
    <source>
        <dbReference type="PROSITE-ProRule" id="PRU00169"/>
    </source>
</evidence>
<dbReference type="Pfam" id="PF02518">
    <property type="entry name" value="HATPase_c"/>
    <property type="match status" value="1"/>
</dbReference>
<dbReference type="PRINTS" id="PR00344">
    <property type="entry name" value="BCTRLSENSOR"/>
</dbReference>
<proteinExistence type="predicted"/>
<dbReference type="PROSITE" id="PS50110">
    <property type="entry name" value="RESPONSE_REGULATORY"/>
    <property type="match status" value="1"/>
</dbReference>
<dbReference type="InterPro" id="IPR011123">
    <property type="entry name" value="Y_Y_Y"/>
</dbReference>
<feature type="modified residue" description="4-aspartylphosphate" evidence="6">
    <location>
        <position position="1105"/>
    </location>
</feature>
<keyword evidence="7" id="KW-0472">Membrane</keyword>
<dbReference type="SMART" id="SM00387">
    <property type="entry name" value="HATPase_c"/>
    <property type="match status" value="1"/>
</dbReference>
<dbReference type="Pfam" id="PF00072">
    <property type="entry name" value="Response_reg"/>
    <property type="match status" value="1"/>
</dbReference>
<keyword evidence="12" id="KW-1185">Reference proteome</keyword>
<dbReference type="RefSeq" id="WP_323439289.1">
    <property type="nucleotide sequence ID" value="NZ_JAYFUH010000249.1"/>
</dbReference>
<organism evidence="11 12">
    <name type="scientific">Stenotrophomonas capsici</name>
    <dbReference type="NCBI Taxonomy" id="3110230"/>
    <lineage>
        <taxon>Bacteria</taxon>
        <taxon>Pseudomonadati</taxon>
        <taxon>Pseudomonadota</taxon>
        <taxon>Gammaproteobacteria</taxon>
        <taxon>Lysobacterales</taxon>
        <taxon>Lysobacteraceae</taxon>
        <taxon>Stenotrophomonas</taxon>
    </lineage>
</organism>
<keyword evidence="8" id="KW-0732">Signal</keyword>
<dbReference type="EMBL" id="JAYFUH010000249">
    <property type="protein sequence ID" value="MEA5668788.1"/>
    <property type="molecule type" value="Genomic_DNA"/>
</dbReference>
<evidence type="ECO:0000259" key="9">
    <source>
        <dbReference type="PROSITE" id="PS50109"/>
    </source>
</evidence>
<dbReference type="PANTHER" id="PTHR43047">
    <property type="entry name" value="TWO-COMPONENT HISTIDINE PROTEIN KINASE"/>
    <property type="match status" value="1"/>
</dbReference>
<evidence type="ECO:0000256" key="3">
    <source>
        <dbReference type="ARBA" id="ARBA00022553"/>
    </source>
</evidence>